<organism evidence="2 3">
    <name type="scientific">Symbiodinium microadriaticum</name>
    <name type="common">Dinoflagellate</name>
    <name type="synonym">Zooxanthella microadriatica</name>
    <dbReference type="NCBI Taxonomy" id="2951"/>
    <lineage>
        <taxon>Eukaryota</taxon>
        <taxon>Sar</taxon>
        <taxon>Alveolata</taxon>
        <taxon>Dinophyceae</taxon>
        <taxon>Suessiales</taxon>
        <taxon>Symbiodiniaceae</taxon>
        <taxon>Symbiodinium</taxon>
    </lineage>
</organism>
<dbReference type="Gene3D" id="1.20.58.200">
    <property type="entry name" value="Translin, domain 2"/>
    <property type="match status" value="1"/>
</dbReference>
<feature type="region of interest" description="Disordered" evidence="1">
    <location>
        <begin position="532"/>
        <end position="601"/>
    </location>
</feature>
<dbReference type="Proteomes" id="UP000186817">
    <property type="component" value="Unassembled WGS sequence"/>
</dbReference>
<evidence type="ECO:0000313" key="2">
    <source>
        <dbReference type="EMBL" id="OLQ00456.1"/>
    </source>
</evidence>
<protein>
    <submittedName>
        <fullName evidence="2">Uncharacterized protein</fullName>
    </submittedName>
</protein>
<feature type="compositionally biased region" description="Basic and acidic residues" evidence="1">
    <location>
        <begin position="532"/>
        <end position="562"/>
    </location>
</feature>
<dbReference type="SUPFAM" id="SSF74784">
    <property type="entry name" value="Translin"/>
    <property type="match status" value="1"/>
</dbReference>
<feature type="region of interest" description="Disordered" evidence="1">
    <location>
        <begin position="244"/>
        <end position="265"/>
    </location>
</feature>
<accession>A0A1Q9DZ46</accession>
<dbReference type="Pfam" id="PF01997">
    <property type="entry name" value="Translin"/>
    <property type="match status" value="1"/>
</dbReference>
<dbReference type="EMBL" id="LSRX01000327">
    <property type="protein sequence ID" value="OLQ00456.1"/>
    <property type="molecule type" value="Genomic_DNA"/>
</dbReference>
<evidence type="ECO:0000256" key="1">
    <source>
        <dbReference type="SAM" id="MobiDB-lite"/>
    </source>
</evidence>
<evidence type="ECO:0000313" key="3">
    <source>
        <dbReference type="Proteomes" id="UP000186817"/>
    </source>
</evidence>
<sequence>MVTRPVTRKEMVSNPKAMEAFMKEWKGLWDQEVFDICQTREYDDVVNEAKKKGQKVHMARVHGLIYEKNYQLKEDDPARKFKGRGVLLGDQVKDQNMEAALFQDLGNSPATLDASRWADYYGEAVLHDKTPVRTVTCDMETLQQATGLSFELTIPEYLGGLMDLTGEVGRLAIRKASAGREAVGDVEKCLACVEGVFQGVQDLVYLPGGVGKKMGALRSTLLKIEGVLYELALLSHAGIRAAKAPEQAQQRDDAAEADDSAGREAPPREFAAAFLRHSRDSHGELECNFRVTHLPSGVFWLVRRPLSEWQHLEEFSGSKKHVGLSQTGPFAPAAEKTQKGTGSCCVRPAGSRGRLALYSVLVFLLHGRIRLPPPLPAADLQVMAKFFTTSFVDATEDINAPWFTESTRLLPVRSGGQMQKTTISKMRVVLRGDNVATGEATMRMGMNMPRTFLILLQGDSHVQTDSFRRKYVIRKGGWRHTGRFTVHDEKISQRGHCMLNVLTESGVYRCLNHFAGMPEAEESLLIHGTLMRKEGRKEGRQEGRKAGRQEGRKEGRKEERKAAHAPTRSQEPPTTAPKEAKQEKFKQARSPSDASTDISESDDDVIAKFQAVGLAFEERTGVGREQRATFPPVLDKKLKTVAKKGGWVFGNFHGLKFMVAIGSKISFIRGRSSGWMHWDQRSLDFCQGQQPVAVSIEEIDAC</sequence>
<gene>
    <name evidence="2" type="ORF">AK812_SmicGene16906</name>
</gene>
<dbReference type="OrthoDB" id="829at2759"/>
<name>A0A1Q9DZ46_SYMMI</name>
<dbReference type="InterPro" id="IPR016069">
    <property type="entry name" value="Translin_C"/>
</dbReference>
<proteinExistence type="predicted"/>
<dbReference type="AlphaFoldDB" id="A0A1Q9DZ46"/>
<comment type="caution">
    <text evidence="2">The sequence shown here is derived from an EMBL/GenBank/DDBJ whole genome shotgun (WGS) entry which is preliminary data.</text>
</comment>
<dbReference type="GO" id="GO:0043565">
    <property type="term" value="F:sequence-specific DNA binding"/>
    <property type="evidence" value="ECO:0007669"/>
    <property type="project" value="InterPro"/>
</dbReference>
<reference evidence="2 3" key="1">
    <citation type="submission" date="2016-02" db="EMBL/GenBank/DDBJ databases">
        <title>Genome analysis of coral dinoflagellate symbionts highlights evolutionary adaptations to a symbiotic lifestyle.</title>
        <authorList>
            <person name="Aranda M."/>
            <person name="Li Y."/>
            <person name="Liew Y.J."/>
            <person name="Baumgarten S."/>
            <person name="Simakov O."/>
            <person name="Wilson M."/>
            <person name="Piel J."/>
            <person name="Ashoor H."/>
            <person name="Bougouffa S."/>
            <person name="Bajic V.B."/>
            <person name="Ryu T."/>
            <person name="Ravasi T."/>
            <person name="Bayer T."/>
            <person name="Micklem G."/>
            <person name="Kim H."/>
            <person name="Bhak J."/>
            <person name="Lajeunesse T.C."/>
            <person name="Voolstra C.R."/>
        </authorList>
    </citation>
    <scope>NUCLEOTIDE SEQUENCE [LARGE SCALE GENOMIC DNA]</scope>
    <source>
        <strain evidence="2 3">CCMP2467</strain>
    </source>
</reference>
<feature type="compositionally biased region" description="Polar residues" evidence="1">
    <location>
        <begin position="589"/>
        <end position="598"/>
    </location>
</feature>
<keyword evidence="3" id="KW-1185">Reference proteome</keyword>
<dbReference type="InterPro" id="IPR036081">
    <property type="entry name" value="Translin_sf"/>
</dbReference>
<feature type="compositionally biased region" description="Basic and acidic residues" evidence="1">
    <location>
        <begin position="249"/>
        <end position="265"/>
    </location>
</feature>
<dbReference type="InterPro" id="IPR002848">
    <property type="entry name" value="Translin_fam"/>
</dbReference>